<dbReference type="EMBL" id="KZ305019">
    <property type="protein sequence ID" value="PIA61889.1"/>
    <property type="molecule type" value="Genomic_DNA"/>
</dbReference>
<keyword evidence="2" id="KW-1185">Reference proteome</keyword>
<protein>
    <submittedName>
        <fullName evidence="1">Uncharacterized protein</fullName>
    </submittedName>
</protein>
<accession>A0A2G5F1Q0</accession>
<evidence type="ECO:0000313" key="1">
    <source>
        <dbReference type="EMBL" id="PIA61889.1"/>
    </source>
</evidence>
<organism evidence="1 2">
    <name type="scientific">Aquilegia coerulea</name>
    <name type="common">Rocky mountain columbine</name>
    <dbReference type="NCBI Taxonomy" id="218851"/>
    <lineage>
        <taxon>Eukaryota</taxon>
        <taxon>Viridiplantae</taxon>
        <taxon>Streptophyta</taxon>
        <taxon>Embryophyta</taxon>
        <taxon>Tracheophyta</taxon>
        <taxon>Spermatophyta</taxon>
        <taxon>Magnoliopsida</taxon>
        <taxon>Ranunculales</taxon>
        <taxon>Ranunculaceae</taxon>
        <taxon>Thalictroideae</taxon>
        <taxon>Aquilegia</taxon>
    </lineage>
</organism>
<proteinExistence type="predicted"/>
<dbReference type="InParanoid" id="A0A2G5F1Q0"/>
<sequence>MFFLISILSFNVEASRIEPRYVPGEAGSSLIKPNWIPVDCHLKNPTCKLCCRCFIIKPGENRCAECCP</sequence>
<gene>
    <name evidence="1" type="ORF">AQUCO_00200109v1</name>
</gene>
<dbReference type="AlphaFoldDB" id="A0A2G5F1Q0"/>
<reference evidence="1 2" key="1">
    <citation type="submission" date="2017-09" db="EMBL/GenBank/DDBJ databases">
        <title>WGS assembly of Aquilegia coerulea Goldsmith.</title>
        <authorList>
            <person name="Hodges S."/>
            <person name="Kramer E."/>
            <person name="Nordborg M."/>
            <person name="Tomkins J."/>
            <person name="Borevitz J."/>
            <person name="Derieg N."/>
            <person name="Yan J."/>
            <person name="Mihaltcheva S."/>
            <person name="Hayes R.D."/>
            <person name="Rokhsar D."/>
        </authorList>
    </citation>
    <scope>NUCLEOTIDE SEQUENCE [LARGE SCALE GENOMIC DNA]</scope>
    <source>
        <strain evidence="2">cv. Goldsmith</strain>
    </source>
</reference>
<evidence type="ECO:0000313" key="2">
    <source>
        <dbReference type="Proteomes" id="UP000230069"/>
    </source>
</evidence>
<name>A0A2G5F1Q0_AQUCA</name>
<dbReference type="Proteomes" id="UP000230069">
    <property type="component" value="Unassembled WGS sequence"/>
</dbReference>